<dbReference type="GeneID" id="36550851"/>
<dbReference type="AlphaFoldDB" id="A0A2I2GPZ0"/>
<proteinExistence type="predicted"/>
<accession>A0A2I2GPZ0</accession>
<gene>
    <name evidence="2" type="ORF">P170DRAFT_27316</name>
</gene>
<feature type="region of interest" description="Disordered" evidence="1">
    <location>
        <begin position="128"/>
        <end position="157"/>
    </location>
</feature>
<evidence type="ECO:0000256" key="1">
    <source>
        <dbReference type="SAM" id="MobiDB-lite"/>
    </source>
</evidence>
<evidence type="ECO:0000313" key="2">
    <source>
        <dbReference type="EMBL" id="PLB54943.1"/>
    </source>
</evidence>
<dbReference type="RefSeq" id="XP_024710245.1">
    <property type="nucleotide sequence ID" value="XM_024843152.1"/>
</dbReference>
<organism evidence="2 3">
    <name type="scientific">Aspergillus steynii IBT 23096</name>
    <dbReference type="NCBI Taxonomy" id="1392250"/>
    <lineage>
        <taxon>Eukaryota</taxon>
        <taxon>Fungi</taxon>
        <taxon>Dikarya</taxon>
        <taxon>Ascomycota</taxon>
        <taxon>Pezizomycotina</taxon>
        <taxon>Eurotiomycetes</taxon>
        <taxon>Eurotiomycetidae</taxon>
        <taxon>Eurotiales</taxon>
        <taxon>Aspergillaceae</taxon>
        <taxon>Aspergillus</taxon>
        <taxon>Aspergillus subgen. Circumdati</taxon>
    </lineage>
</organism>
<sequence length="157" mass="18429">MRVVQFQNRNRIPRKHLWLINRQGGDYFHASLVSRWHGFPAARSDKLPTHQCIRCLPVNHEPEKRAGPIRRRSVKRRNRRIQSQTILFYPSGNETSHGSLLCRGCQSGTVLWTWTAFVRWSPSNGSQSFRLPKDFDPEAMGTRRSVHPARMRREDQK</sequence>
<reference evidence="2 3" key="1">
    <citation type="submission" date="2016-12" db="EMBL/GenBank/DDBJ databases">
        <title>The genomes of Aspergillus section Nigri reveals drivers in fungal speciation.</title>
        <authorList>
            <consortium name="DOE Joint Genome Institute"/>
            <person name="Vesth T.C."/>
            <person name="Nybo J."/>
            <person name="Theobald S."/>
            <person name="Brandl J."/>
            <person name="Frisvad J.C."/>
            <person name="Nielsen K.F."/>
            <person name="Lyhne E.K."/>
            <person name="Kogle M.E."/>
            <person name="Kuo A."/>
            <person name="Riley R."/>
            <person name="Clum A."/>
            <person name="Nolan M."/>
            <person name="Lipzen A."/>
            <person name="Salamov A."/>
            <person name="Henrissat B."/>
            <person name="Wiebenga A."/>
            <person name="De Vries R.P."/>
            <person name="Grigoriev I.V."/>
            <person name="Mortensen U.H."/>
            <person name="Andersen M.R."/>
            <person name="Baker S.E."/>
        </authorList>
    </citation>
    <scope>NUCLEOTIDE SEQUENCE [LARGE SCALE GENOMIC DNA]</scope>
    <source>
        <strain evidence="2 3">IBT 23096</strain>
    </source>
</reference>
<name>A0A2I2GPZ0_9EURO</name>
<dbReference type="EMBL" id="MSFO01000001">
    <property type="protein sequence ID" value="PLB54943.1"/>
    <property type="molecule type" value="Genomic_DNA"/>
</dbReference>
<keyword evidence="3" id="KW-1185">Reference proteome</keyword>
<evidence type="ECO:0000313" key="3">
    <source>
        <dbReference type="Proteomes" id="UP000234275"/>
    </source>
</evidence>
<dbReference type="VEuPathDB" id="FungiDB:P170DRAFT_27316"/>
<dbReference type="Proteomes" id="UP000234275">
    <property type="component" value="Unassembled WGS sequence"/>
</dbReference>
<protein>
    <submittedName>
        <fullName evidence="2">Uncharacterized protein</fullName>
    </submittedName>
</protein>
<comment type="caution">
    <text evidence="2">The sequence shown here is derived from an EMBL/GenBank/DDBJ whole genome shotgun (WGS) entry which is preliminary data.</text>
</comment>